<evidence type="ECO:0000256" key="1">
    <source>
        <dbReference type="ARBA" id="ARBA00001966"/>
    </source>
</evidence>
<sequence length="472" mass="54577">MNKPFIHCFETPKAKYFYDVNTNAIVRVSSDLYDYLSEGKKKHCNNGNIRRELETLEMAGMLSSEKWKGIEHPASQMLLENLNGSIEMLTLQITQQCNLRCNYCPYSGSYYNRIHSNKNMTIEVAKKAIDFYIKHSFDKREINIGFYGGEPIIQYDLIKKIVEYTEVKGEGKKVNYHITTNATLLDQEKISFLASHHFKMTISLDGPRELHDKNRKLMSGKGSFDKVMKNIQLIQKHYPDYMKEIMFNCVVDGQGDYGCLNEFFTNYDSVKESNTFFSDIAAEGIKDDDMLGYNEEYDKAYQYEVFKLLLSKCGFISEKEISPIVKSYYDVIKMRLKGRSEGYNYEDSGHPGGPCIPGIHKLFVNVNGDFYPCEKLNENIPEIVIGNIENGFDYQKIYNILNIGKTTQNECKNCWCSRFCYQCVLFSECGDRLSEKARLSHCEAVKSATENLFLDYCLIKEVEAEDNNIYFL</sequence>
<feature type="domain" description="Radical SAM core" evidence="8">
    <location>
        <begin position="81"/>
        <end position="316"/>
    </location>
</feature>
<dbReference type="InterPro" id="IPR023867">
    <property type="entry name" value="Sulphatase_maturase_rSAM"/>
</dbReference>
<evidence type="ECO:0000313" key="10">
    <source>
        <dbReference type="Proteomes" id="UP000184278"/>
    </source>
</evidence>
<dbReference type="PROSITE" id="PS51918">
    <property type="entry name" value="RADICAL_SAM"/>
    <property type="match status" value="1"/>
</dbReference>
<dbReference type="InterPro" id="IPR000385">
    <property type="entry name" value="MoaA_NifB_PqqE_Fe-S-bd_CS"/>
</dbReference>
<name>A0A1M5Q7S6_BUTFI</name>
<comment type="cofactor">
    <cofactor evidence="1">
        <name>[4Fe-4S] cluster</name>
        <dbReference type="ChEBI" id="CHEBI:49883"/>
    </cofactor>
</comment>
<keyword evidence="2" id="KW-0004">4Fe-4S</keyword>
<keyword evidence="4" id="KW-0479">Metal-binding</keyword>
<proteinExistence type="inferred from homology"/>
<reference evidence="10" key="1">
    <citation type="submission" date="2016-11" db="EMBL/GenBank/DDBJ databases">
        <authorList>
            <person name="Varghese N."/>
            <person name="Submissions S."/>
        </authorList>
    </citation>
    <scope>NUCLEOTIDE SEQUENCE [LARGE SCALE GENOMIC DNA]</scope>
    <source>
        <strain evidence="10">DSM 3071</strain>
    </source>
</reference>
<keyword evidence="3" id="KW-0949">S-adenosyl-L-methionine</keyword>
<dbReference type="PROSITE" id="PS01305">
    <property type="entry name" value="MOAA_NIFB_PQQE"/>
    <property type="match status" value="1"/>
</dbReference>
<dbReference type="InterPro" id="IPR007197">
    <property type="entry name" value="rSAM"/>
</dbReference>
<dbReference type="GO" id="GO:0016491">
    <property type="term" value="F:oxidoreductase activity"/>
    <property type="evidence" value="ECO:0007669"/>
    <property type="project" value="InterPro"/>
</dbReference>
<dbReference type="NCBIfam" id="TIGR04068">
    <property type="entry name" value="rSAM_ocin_clost"/>
    <property type="match status" value="1"/>
</dbReference>
<evidence type="ECO:0000256" key="6">
    <source>
        <dbReference type="ARBA" id="ARBA00023014"/>
    </source>
</evidence>
<dbReference type="Gene3D" id="3.20.20.70">
    <property type="entry name" value="Aldolase class I"/>
    <property type="match status" value="1"/>
</dbReference>
<dbReference type="GO" id="GO:0051539">
    <property type="term" value="F:4 iron, 4 sulfur cluster binding"/>
    <property type="evidence" value="ECO:0007669"/>
    <property type="project" value="UniProtKB-KW"/>
</dbReference>
<keyword evidence="6" id="KW-0411">Iron-sulfur</keyword>
<dbReference type="GeneID" id="89509038"/>
<dbReference type="AlphaFoldDB" id="A0A1M5Q7S6"/>
<gene>
    <name evidence="9" type="ORF">SAMN02745229_00217</name>
</gene>
<evidence type="ECO:0000256" key="5">
    <source>
        <dbReference type="ARBA" id="ARBA00023004"/>
    </source>
</evidence>
<keyword evidence="10" id="KW-1185">Reference proteome</keyword>
<organism evidence="9 10">
    <name type="scientific">Butyrivibrio fibrisolvens DSM 3071</name>
    <dbReference type="NCBI Taxonomy" id="1121131"/>
    <lineage>
        <taxon>Bacteria</taxon>
        <taxon>Bacillati</taxon>
        <taxon>Bacillota</taxon>
        <taxon>Clostridia</taxon>
        <taxon>Lachnospirales</taxon>
        <taxon>Lachnospiraceae</taxon>
        <taxon>Butyrivibrio</taxon>
    </lineage>
</organism>
<dbReference type="PANTHER" id="PTHR43273">
    <property type="entry name" value="ANAEROBIC SULFATASE-MATURATING ENZYME HOMOLOG ASLB-RELATED"/>
    <property type="match status" value="1"/>
</dbReference>
<dbReference type="Proteomes" id="UP000184278">
    <property type="component" value="Unassembled WGS sequence"/>
</dbReference>
<evidence type="ECO:0000313" key="9">
    <source>
        <dbReference type="EMBL" id="SHH09831.1"/>
    </source>
</evidence>
<protein>
    <recommendedName>
        <fullName evidence="8">Radical SAM core domain-containing protein</fullName>
    </recommendedName>
</protein>
<dbReference type="SFLD" id="SFLDG01386">
    <property type="entry name" value="main_SPASM_domain-containing"/>
    <property type="match status" value="1"/>
</dbReference>
<dbReference type="STRING" id="1121131.SAMN02745229_00217"/>
<dbReference type="InterPro" id="IPR013785">
    <property type="entry name" value="Aldolase_TIM"/>
</dbReference>
<comment type="similarity">
    <text evidence="7">Belongs to the radical SAM superfamily. Anaerobic sulfatase-maturating enzyme family.</text>
</comment>
<dbReference type="RefSeq" id="WP_073384790.1">
    <property type="nucleotide sequence ID" value="NZ_FQXK01000003.1"/>
</dbReference>
<dbReference type="InterPro" id="IPR024001">
    <property type="entry name" value="Cys-rich_pep_rSAM_mat_CcpM"/>
</dbReference>
<dbReference type="SFLD" id="SFLDS00029">
    <property type="entry name" value="Radical_SAM"/>
    <property type="match status" value="1"/>
</dbReference>
<dbReference type="GO" id="GO:0046872">
    <property type="term" value="F:metal ion binding"/>
    <property type="evidence" value="ECO:0007669"/>
    <property type="project" value="UniProtKB-KW"/>
</dbReference>
<dbReference type="EMBL" id="FQXK01000003">
    <property type="protein sequence ID" value="SHH09831.1"/>
    <property type="molecule type" value="Genomic_DNA"/>
</dbReference>
<evidence type="ECO:0000256" key="3">
    <source>
        <dbReference type="ARBA" id="ARBA00022691"/>
    </source>
</evidence>
<evidence type="ECO:0000256" key="2">
    <source>
        <dbReference type="ARBA" id="ARBA00022485"/>
    </source>
</evidence>
<dbReference type="SFLD" id="SFLDG01384">
    <property type="entry name" value="thioether_bond_formation_requi"/>
    <property type="match status" value="1"/>
</dbReference>
<dbReference type="OrthoDB" id="1994517at2"/>
<evidence type="ECO:0000256" key="7">
    <source>
        <dbReference type="ARBA" id="ARBA00023601"/>
    </source>
</evidence>
<accession>A0A1M5Q7S6</accession>
<dbReference type="InterPro" id="IPR058240">
    <property type="entry name" value="rSAM_sf"/>
</dbReference>
<dbReference type="SUPFAM" id="SSF102114">
    <property type="entry name" value="Radical SAM enzymes"/>
    <property type="match status" value="1"/>
</dbReference>
<keyword evidence="5" id="KW-0408">Iron</keyword>
<dbReference type="Pfam" id="PF04055">
    <property type="entry name" value="Radical_SAM"/>
    <property type="match status" value="1"/>
</dbReference>
<dbReference type="SFLD" id="SFLDG01067">
    <property type="entry name" value="SPASM/twitch_domain_containing"/>
    <property type="match status" value="1"/>
</dbReference>
<dbReference type="CDD" id="cd01335">
    <property type="entry name" value="Radical_SAM"/>
    <property type="match status" value="1"/>
</dbReference>
<evidence type="ECO:0000259" key="8">
    <source>
        <dbReference type="PROSITE" id="PS51918"/>
    </source>
</evidence>
<dbReference type="PANTHER" id="PTHR43273:SF3">
    <property type="entry name" value="ANAEROBIC SULFATASE-MATURATING ENZYME HOMOLOG ASLB-RELATED"/>
    <property type="match status" value="1"/>
</dbReference>
<evidence type="ECO:0000256" key="4">
    <source>
        <dbReference type="ARBA" id="ARBA00022723"/>
    </source>
</evidence>